<dbReference type="HOGENOM" id="CLU_023205_0_1_1"/>
<feature type="site" description="Lowers pKa of active site Tyr" evidence="5">
    <location>
        <position position="60"/>
    </location>
</feature>
<dbReference type="Proteomes" id="UP000030653">
    <property type="component" value="Unassembled WGS sequence"/>
</dbReference>
<dbReference type="PANTHER" id="PTHR43827:SF13">
    <property type="entry name" value="ALDO_KETO REDUCTASE FAMILY PROTEIN"/>
    <property type="match status" value="1"/>
</dbReference>
<dbReference type="InterPro" id="IPR020471">
    <property type="entry name" value="AKR"/>
</dbReference>
<feature type="binding site" evidence="4">
    <location>
        <position position="93"/>
    </location>
    <ligand>
        <name>substrate</name>
    </ligand>
</feature>
<comment type="similarity">
    <text evidence="1">Belongs to the aldo/keto reductase family.</text>
</comment>
<feature type="active site" description="Proton donor" evidence="3">
    <location>
        <position position="35"/>
    </location>
</feature>
<dbReference type="OrthoDB" id="416253at2759"/>
<dbReference type="CDD" id="cd19071">
    <property type="entry name" value="AKR_AKR1-5-like"/>
    <property type="match status" value="1"/>
</dbReference>
<keyword evidence="8" id="KW-1185">Reference proteome</keyword>
<evidence type="ECO:0000313" key="7">
    <source>
        <dbReference type="EMBL" id="EJU03850.1"/>
    </source>
</evidence>
<sequence>MPRLGLGVYMNDDVGPACQAAFTAGYRHVDSALFYRNEEGVGEAVRESLIPRDQLFITSKVYSGRHGYDEANEALEESLTNFGFNYLDLYLIHDPLSGKEKRLETWRALVEKQKEGKFRTIGVSNYGVKHLEEIKAAGLPTPAVNQLELHPWCQQRPITEYCAAQGIVVQAYTPLTRGKYFDDPVLTKICNTHNKSPAQVLIRWSLQHDFVPLPKSVDPERVRANSEVYDFNLSEEEMNALDGCDKGDAGAVTWNPVNAP</sequence>
<dbReference type="PRINTS" id="PR00069">
    <property type="entry name" value="ALDKETRDTASE"/>
</dbReference>
<dbReference type="InterPro" id="IPR023210">
    <property type="entry name" value="NADP_OxRdtase_dom"/>
</dbReference>
<dbReference type="PROSITE" id="PS00798">
    <property type="entry name" value="ALDOKETO_REDUCTASE_1"/>
    <property type="match status" value="1"/>
</dbReference>
<dbReference type="InterPro" id="IPR036812">
    <property type="entry name" value="NAD(P)_OxRdtase_dom_sf"/>
</dbReference>
<evidence type="ECO:0000256" key="2">
    <source>
        <dbReference type="ARBA" id="ARBA00023002"/>
    </source>
</evidence>
<proteinExistence type="inferred from homology"/>
<feature type="domain" description="NADP-dependent oxidoreductase" evidence="6">
    <location>
        <begin position="13"/>
        <end position="245"/>
    </location>
</feature>
<dbReference type="EMBL" id="JH795859">
    <property type="protein sequence ID" value="EJU03850.1"/>
    <property type="molecule type" value="Genomic_DNA"/>
</dbReference>
<dbReference type="PROSITE" id="PS00062">
    <property type="entry name" value="ALDOKETO_REDUCTASE_2"/>
    <property type="match status" value="1"/>
</dbReference>
<dbReference type="OMA" id="SARMYKN"/>
<name>M5G6L8_DACPD</name>
<dbReference type="PANTHER" id="PTHR43827">
    <property type="entry name" value="2,5-DIKETO-D-GLUCONIC ACID REDUCTASE"/>
    <property type="match status" value="1"/>
</dbReference>
<evidence type="ECO:0000256" key="4">
    <source>
        <dbReference type="PIRSR" id="PIRSR000097-2"/>
    </source>
</evidence>
<dbReference type="AlphaFoldDB" id="M5G6L8"/>
<evidence type="ECO:0000259" key="6">
    <source>
        <dbReference type="Pfam" id="PF00248"/>
    </source>
</evidence>
<gene>
    <name evidence="7" type="ORF">DACRYDRAFT_49626</name>
</gene>
<keyword evidence="2" id="KW-0560">Oxidoreductase</keyword>
<dbReference type="Gene3D" id="3.20.20.100">
    <property type="entry name" value="NADP-dependent oxidoreductase domain"/>
    <property type="match status" value="1"/>
</dbReference>
<reference evidence="7 8" key="1">
    <citation type="journal article" date="2012" name="Science">
        <title>The Paleozoic origin of enzymatic lignin decomposition reconstructed from 31 fungal genomes.</title>
        <authorList>
            <person name="Floudas D."/>
            <person name="Binder M."/>
            <person name="Riley R."/>
            <person name="Barry K."/>
            <person name="Blanchette R.A."/>
            <person name="Henrissat B."/>
            <person name="Martinez A.T."/>
            <person name="Otillar R."/>
            <person name="Spatafora J.W."/>
            <person name="Yadav J.S."/>
            <person name="Aerts A."/>
            <person name="Benoit I."/>
            <person name="Boyd A."/>
            <person name="Carlson A."/>
            <person name="Copeland A."/>
            <person name="Coutinho P.M."/>
            <person name="de Vries R.P."/>
            <person name="Ferreira P."/>
            <person name="Findley K."/>
            <person name="Foster B."/>
            <person name="Gaskell J."/>
            <person name="Glotzer D."/>
            <person name="Gorecki P."/>
            <person name="Heitman J."/>
            <person name="Hesse C."/>
            <person name="Hori C."/>
            <person name="Igarashi K."/>
            <person name="Jurgens J.A."/>
            <person name="Kallen N."/>
            <person name="Kersten P."/>
            <person name="Kohler A."/>
            <person name="Kuees U."/>
            <person name="Kumar T.K.A."/>
            <person name="Kuo A."/>
            <person name="LaButti K."/>
            <person name="Larrondo L.F."/>
            <person name="Lindquist E."/>
            <person name="Ling A."/>
            <person name="Lombard V."/>
            <person name="Lucas S."/>
            <person name="Lundell T."/>
            <person name="Martin R."/>
            <person name="McLaughlin D.J."/>
            <person name="Morgenstern I."/>
            <person name="Morin E."/>
            <person name="Murat C."/>
            <person name="Nagy L.G."/>
            <person name="Nolan M."/>
            <person name="Ohm R.A."/>
            <person name="Patyshakuliyeva A."/>
            <person name="Rokas A."/>
            <person name="Ruiz-Duenas F.J."/>
            <person name="Sabat G."/>
            <person name="Salamov A."/>
            <person name="Samejima M."/>
            <person name="Schmutz J."/>
            <person name="Slot J.C."/>
            <person name="St John F."/>
            <person name="Stenlid J."/>
            <person name="Sun H."/>
            <person name="Sun S."/>
            <person name="Syed K."/>
            <person name="Tsang A."/>
            <person name="Wiebenga A."/>
            <person name="Young D."/>
            <person name="Pisabarro A."/>
            <person name="Eastwood D.C."/>
            <person name="Martin F."/>
            <person name="Cullen D."/>
            <person name="Grigoriev I.V."/>
            <person name="Hibbett D.S."/>
        </authorList>
    </citation>
    <scope>NUCLEOTIDE SEQUENCE [LARGE SCALE GENOMIC DNA]</scope>
    <source>
        <strain evidence="7 8">DJM-731 SS1</strain>
    </source>
</reference>
<evidence type="ECO:0000256" key="3">
    <source>
        <dbReference type="PIRSR" id="PIRSR000097-1"/>
    </source>
</evidence>
<protein>
    <submittedName>
        <fullName evidence="7">Aldo/keto reductase</fullName>
    </submittedName>
</protein>
<dbReference type="FunFam" id="3.20.20.100:FF:000015">
    <property type="entry name" value="Oxidoreductase, aldo/keto reductase family"/>
    <property type="match status" value="1"/>
</dbReference>
<dbReference type="InterPro" id="IPR018170">
    <property type="entry name" value="Aldo/ket_reductase_CS"/>
</dbReference>
<evidence type="ECO:0000313" key="8">
    <source>
        <dbReference type="Proteomes" id="UP000030653"/>
    </source>
</evidence>
<dbReference type="STRING" id="1858805.M5G6L8"/>
<dbReference type="GO" id="GO:0016491">
    <property type="term" value="F:oxidoreductase activity"/>
    <property type="evidence" value="ECO:0007669"/>
    <property type="project" value="UniProtKB-KW"/>
</dbReference>
<dbReference type="SUPFAM" id="SSF51430">
    <property type="entry name" value="NAD(P)-linked oxidoreductase"/>
    <property type="match status" value="1"/>
</dbReference>
<evidence type="ECO:0000256" key="5">
    <source>
        <dbReference type="PIRSR" id="PIRSR000097-3"/>
    </source>
</evidence>
<accession>M5G6L8</accession>
<dbReference type="RefSeq" id="XP_040630744.1">
    <property type="nucleotide sequence ID" value="XM_040774919.1"/>
</dbReference>
<dbReference type="Pfam" id="PF00248">
    <property type="entry name" value="Aldo_ket_red"/>
    <property type="match status" value="1"/>
</dbReference>
<organism evidence="7 8">
    <name type="scientific">Dacryopinax primogenitus (strain DJM 731)</name>
    <name type="common">Brown rot fungus</name>
    <dbReference type="NCBI Taxonomy" id="1858805"/>
    <lineage>
        <taxon>Eukaryota</taxon>
        <taxon>Fungi</taxon>
        <taxon>Dikarya</taxon>
        <taxon>Basidiomycota</taxon>
        <taxon>Agaricomycotina</taxon>
        <taxon>Dacrymycetes</taxon>
        <taxon>Dacrymycetales</taxon>
        <taxon>Dacrymycetaceae</taxon>
        <taxon>Dacryopinax</taxon>
    </lineage>
</organism>
<evidence type="ECO:0000256" key="1">
    <source>
        <dbReference type="ARBA" id="ARBA00007905"/>
    </source>
</evidence>
<dbReference type="GeneID" id="63689981"/>
<dbReference type="PIRSF" id="PIRSF000097">
    <property type="entry name" value="AKR"/>
    <property type="match status" value="1"/>
</dbReference>